<reference evidence="2" key="1">
    <citation type="submission" date="2018-11" db="EMBL/GenBank/DDBJ databases">
        <authorList>
            <consortium name="Pathogen Informatics"/>
        </authorList>
    </citation>
    <scope>NUCLEOTIDE SEQUENCE</scope>
</reference>
<dbReference type="EMBL" id="CAAALY010071608">
    <property type="protein sequence ID" value="VEL25090.1"/>
    <property type="molecule type" value="Genomic_DNA"/>
</dbReference>
<dbReference type="AlphaFoldDB" id="A0A3S5AJ71"/>
<comment type="caution">
    <text evidence="2">The sequence shown here is derived from an EMBL/GenBank/DDBJ whole genome shotgun (WGS) entry which is preliminary data.</text>
</comment>
<dbReference type="Proteomes" id="UP000784294">
    <property type="component" value="Unassembled WGS sequence"/>
</dbReference>
<protein>
    <submittedName>
        <fullName evidence="2">Uncharacterized protein</fullName>
    </submittedName>
</protein>
<sequence length="338" mass="35802">MRSWQNAVHHLVRRLAPSAPGSGGVAVQELTTGSHVSSADRLHEVGPIPTPSGLMQTSVYAGDKGDLLTAPPERGNKDTGSILASRKSVCGHTSGQGSAAGTATGQINRVTDAHVRLIAARALDGAITTAIALHLHRLVSTSEIGRTRKVSLFGSINEGSGESTTGKQSQPTGRLSLDEAVLMPIRFCLSALLTPELVTRVWTDGVDVEQSHLASSPSQGSGLLAQSPIHRHQNQSTVSSPQSLTPQQLSQQIALTCVSILAGLVHIRPSLFINGLINKPHISNTFFGLIQPAGVQQTSFLASSWLFISPSHCSLLTWALYHILKLASIRGQDHYKIA</sequence>
<evidence type="ECO:0000313" key="2">
    <source>
        <dbReference type="EMBL" id="VEL25090.1"/>
    </source>
</evidence>
<feature type="region of interest" description="Disordered" evidence="1">
    <location>
        <begin position="34"/>
        <end position="54"/>
    </location>
</feature>
<evidence type="ECO:0000313" key="3">
    <source>
        <dbReference type="Proteomes" id="UP000784294"/>
    </source>
</evidence>
<keyword evidence="3" id="KW-1185">Reference proteome</keyword>
<evidence type="ECO:0000256" key="1">
    <source>
        <dbReference type="SAM" id="MobiDB-lite"/>
    </source>
</evidence>
<organism evidence="2 3">
    <name type="scientific">Protopolystoma xenopodis</name>
    <dbReference type="NCBI Taxonomy" id="117903"/>
    <lineage>
        <taxon>Eukaryota</taxon>
        <taxon>Metazoa</taxon>
        <taxon>Spiralia</taxon>
        <taxon>Lophotrochozoa</taxon>
        <taxon>Platyhelminthes</taxon>
        <taxon>Monogenea</taxon>
        <taxon>Polyopisthocotylea</taxon>
        <taxon>Polystomatidea</taxon>
        <taxon>Polystomatidae</taxon>
        <taxon>Protopolystoma</taxon>
    </lineage>
</organism>
<dbReference type="OrthoDB" id="24822at2759"/>
<accession>A0A3S5AJ71</accession>
<name>A0A3S5AJ71_9PLAT</name>
<proteinExistence type="predicted"/>
<gene>
    <name evidence="2" type="ORF">PXEA_LOCUS18530</name>
</gene>